<dbReference type="PANTHER" id="PTHR19308">
    <property type="entry name" value="PHOSPHATIDYLCHOLINE TRANSFER PROTEIN"/>
    <property type="match status" value="1"/>
</dbReference>
<sequence length="196" mass="21932">MAALCTFGLLVSAQVQAESWQLSKDEEGIRVYLSEVPGSKYKAYRGVTTIKGDVASLRALQEDVQGSCTWIHACVEQRLLKHEGAQSWVYTRFAMPWPVQARDSILHVVSEQGADGSLTRRLEGQPQYLPEDREHVRVASLQGYWRFVPQGEGQVEVTYQVHTEPGGSVPSWLANSFVVDAPFNTLKGLRELAEKR</sequence>
<organism evidence="2 3">
    <name type="scientific">Aquipseudomonas alcaligenes</name>
    <name type="common">Pseudomonas alcaligenes</name>
    <dbReference type="NCBI Taxonomy" id="43263"/>
    <lineage>
        <taxon>Bacteria</taxon>
        <taxon>Pseudomonadati</taxon>
        <taxon>Pseudomonadota</taxon>
        <taxon>Gammaproteobacteria</taxon>
        <taxon>Pseudomonadales</taxon>
        <taxon>Pseudomonadaceae</taxon>
        <taxon>Aquipseudomonas</taxon>
    </lineage>
</organism>
<evidence type="ECO:0000313" key="2">
    <source>
        <dbReference type="EMBL" id="PYC22685.1"/>
    </source>
</evidence>
<dbReference type="GO" id="GO:0008289">
    <property type="term" value="F:lipid binding"/>
    <property type="evidence" value="ECO:0007669"/>
    <property type="project" value="InterPro"/>
</dbReference>
<accession>A0A2V4KM31</accession>
<feature type="domain" description="START" evidence="1">
    <location>
        <begin position="1"/>
        <end position="196"/>
    </location>
</feature>
<name>A0A2V4KM31_AQUAC</name>
<dbReference type="PIRSF" id="PIRSF039033">
    <property type="entry name" value="START_dom"/>
    <property type="match status" value="1"/>
</dbReference>
<dbReference type="OrthoDB" id="5734556at2"/>
<dbReference type="PANTHER" id="PTHR19308:SF14">
    <property type="entry name" value="START DOMAIN-CONTAINING PROTEIN"/>
    <property type="match status" value="1"/>
</dbReference>
<dbReference type="Proteomes" id="UP000248146">
    <property type="component" value="Unassembled WGS sequence"/>
</dbReference>
<dbReference type="Gene3D" id="3.30.530.20">
    <property type="match status" value="1"/>
</dbReference>
<proteinExistence type="predicted"/>
<reference evidence="2 3" key="1">
    <citation type="submission" date="2018-06" db="EMBL/GenBank/DDBJ databases">
        <title>Pseudomonas diversity within urban Lake Michigan freshwaters.</title>
        <authorList>
            <person name="Batrich M."/>
            <person name="Hatzopoulos T."/>
            <person name="Putonti C."/>
        </authorList>
    </citation>
    <scope>NUCLEOTIDE SEQUENCE [LARGE SCALE GENOMIC DNA]</scope>
    <source>
        <strain evidence="2 3">MB-090714</strain>
    </source>
</reference>
<dbReference type="AlphaFoldDB" id="A0A2V4KM31"/>
<dbReference type="PROSITE" id="PS50848">
    <property type="entry name" value="START"/>
    <property type="match status" value="1"/>
</dbReference>
<gene>
    <name evidence="2" type="ORF">DMO17_14585</name>
</gene>
<evidence type="ECO:0000259" key="1">
    <source>
        <dbReference type="PROSITE" id="PS50848"/>
    </source>
</evidence>
<dbReference type="InterPro" id="IPR028347">
    <property type="entry name" value="START_dom_prot"/>
</dbReference>
<dbReference type="SUPFAM" id="SSF55961">
    <property type="entry name" value="Bet v1-like"/>
    <property type="match status" value="1"/>
</dbReference>
<dbReference type="InterPro" id="IPR051213">
    <property type="entry name" value="START_lipid_transfer"/>
</dbReference>
<dbReference type="EMBL" id="QJRX01000007">
    <property type="protein sequence ID" value="PYC22685.1"/>
    <property type="molecule type" value="Genomic_DNA"/>
</dbReference>
<evidence type="ECO:0000313" key="3">
    <source>
        <dbReference type="Proteomes" id="UP000248146"/>
    </source>
</evidence>
<dbReference type="InterPro" id="IPR002913">
    <property type="entry name" value="START_lipid-bd_dom"/>
</dbReference>
<comment type="caution">
    <text evidence="2">The sequence shown here is derived from an EMBL/GenBank/DDBJ whole genome shotgun (WGS) entry which is preliminary data.</text>
</comment>
<dbReference type="InterPro" id="IPR023393">
    <property type="entry name" value="START-like_dom_sf"/>
</dbReference>
<dbReference type="Pfam" id="PF01852">
    <property type="entry name" value="START"/>
    <property type="match status" value="1"/>
</dbReference>
<dbReference type="CDD" id="cd08876">
    <property type="entry name" value="START_1"/>
    <property type="match status" value="1"/>
</dbReference>
<protein>
    <recommendedName>
        <fullName evidence="1">START domain-containing protein</fullName>
    </recommendedName>
</protein>
<dbReference type="GO" id="GO:0005737">
    <property type="term" value="C:cytoplasm"/>
    <property type="evidence" value="ECO:0007669"/>
    <property type="project" value="UniProtKB-ARBA"/>
</dbReference>